<evidence type="ECO:0000313" key="3">
    <source>
        <dbReference type="EMBL" id="CAF4341998.1"/>
    </source>
</evidence>
<protein>
    <submittedName>
        <fullName evidence="2">Uncharacterized protein</fullName>
    </submittedName>
</protein>
<feature type="compositionally biased region" description="Basic and acidic residues" evidence="1">
    <location>
        <begin position="67"/>
        <end position="76"/>
    </location>
</feature>
<dbReference type="EMBL" id="CAJNOQ010020814">
    <property type="protein sequence ID" value="CAF1475980.1"/>
    <property type="molecule type" value="Genomic_DNA"/>
</dbReference>
<proteinExistence type="predicted"/>
<dbReference type="EMBL" id="CAJOBC010086279">
    <property type="protein sequence ID" value="CAF4341998.1"/>
    <property type="molecule type" value="Genomic_DNA"/>
</dbReference>
<comment type="caution">
    <text evidence="2">The sequence shown here is derived from an EMBL/GenBank/DDBJ whole genome shotgun (WGS) entry which is preliminary data.</text>
</comment>
<dbReference type="Proteomes" id="UP000663829">
    <property type="component" value="Unassembled WGS sequence"/>
</dbReference>
<evidence type="ECO:0000256" key="1">
    <source>
        <dbReference type="SAM" id="MobiDB-lite"/>
    </source>
</evidence>
<evidence type="ECO:0000313" key="2">
    <source>
        <dbReference type="EMBL" id="CAF1475980.1"/>
    </source>
</evidence>
<feature type="non-terminal residue" evidence="2">
    <location>
        <position position="139"/>
    </location>
</feature>
<feature type="compositionally biased region" description="Basic and acidic residues" evidence="1">
    <location>
        <begin position="49"/>
        <end position="59"/>
    </location>
</feature>
<dbReference type="Proteomes" id="UP000681722">
    <property type="component" value="Unassembled WGS sequence"/>
</dbReference>
<name>A0A815RJP3_9BILA</name>
<accession>A0A815RJP3</accession>
<feature type="region of interest" description="Disordered" evidence="1">
    <location>
        <begin position="41"/>
        <end position="76"/>
    </location>
</feature>
<reference evidence="2" key="1">
    <citation type="submission" date="2021-02" db="EMBL/GenBank/DDBJ databases">
        <authorList>
            <person name="Nowell W R."/>
        </authorList>
    </citation>
    <scope>NUCLEOTIDE SEQUENCE</scope>
</reference>
<gene>
    <name evidence="2" type="ORF">GPM918_LOCUS35636</name>
    <name evidence="3" type="ORF">SRO942_LOCUS36350</name>
</gene>
<organism evidence="2 4">
    <name type="scientific">Didymodactylos carnosus</name>
    <dbReference type="NCBI Taxonomy" id="1234261"/>
    <lineage>
        <taxon>Eukaryota</taxon>
        <taxon>Metazoa</taxon>
        <taxon>Spiralia</taxon>
        <taxon>Gnathifera</taxon>
        <taxon>Rotifera</taxon>
        <taxon>Eurotatoria</taxon>
        <taxon>Bdelloidea</taxon>
        <taxon>Philodinida</taxon>
        <taxon>Philodinidae</taxon>
        <taxon>Didymodactylos</taxon>
    </lineage>
</organism>
<keyword evidence="4" id="KW-1185">Reference proteome</keyword>
<sequence>MLKKRRAVFDLPRINLKRQKILRENQSEEVKAAVREANQIQHAARRSKATAEETEERRRSALLRAANSRDIETDEQRMQRIESNSIAQQNRLPTETVQARQDRLQQQRVRQGTFRTSNWMYMKDEAFNYDPDLNYSNFP</sequence>
<dbReference type="AlphaFoldDB" id="A0A815RJP3"/>
<evidence type="ECO:0000313" key="4">
    <source>
        <dbReference type="Proteomes" id="UP000663829"/>
    </source>
</evidence>